<dbReference type="RefSeq" id="WP_257717820.1">
    <property type="nucleotide sequence ID" value="NZ_JANJOU010000018.1"/>
</dbReference>
<name>A0ABT1X7S8_9PROT</name>
<organism evidence="2 3">
    <name type="scientific">Roseomonas populi</name>
    <dbReference type="NCBI Taxonomy" id="3121582"/>
    <lineage>
        <taxon>Bacteria</taxon>
        <taxon>Pseudomonadati</taxon>
        <taxon>Pseudomonadota</taxon>
        <taxon>Alphaproteobacteria</taxon>
        <taxon>Acetobacterales</taxon>
        <taxon>Roseomonadaceae</taxon>
        <taxon>Roseomonas</taxon>
    </lineage>
</organism>
<keyword evidence="3" id="KW-1185">Reference proteome</keyword>
<dbReference type="EMBL" id="JANJOU010000018">
    <property type="protein sequence ID" value="MCR0984165.1"/>
    <property type="molecule type" value="Genomic_DNA"/>
</dbReference>
<accession>A0ABT1X7S8</accession>
<dbReference type="Proteomes" id="UP001524642">
    <property type="component" value="Unassembled WGS sequence"/>
</dbReference>
<proteinExistence type="predicted"/>
<feature type="chain" id="PRO_5046113666" description="SH3 domain-containing protein" evidence="1">
    <location>
        <begin position="21"/>
        <end position="139"/>
    </location>
</feature>
<reference evidence="2 3" key="1">
    <citation type="submission" date="2022-06" db="EMBL/GenBank/DDBJ databases">
        <title>Roseomonas CN29.</title>
        <authorList>
            <person name="Cheng Y."/>
            <person name="He X."/>
        </authorList>
    </citation>
    <scope>NUCLEOTIDE SEQUENCE [LARGE SCALE GENOMIC DNA]</scope>
    <source>
        <strain evidence="2 3">CN29</strain>
    </source>
</reference>
<evidence type="ECO:0000313" key="2">
    <source>
        <dbReference type="EMBL" id="MCR0984165.1"/>
    </source>
</evidence>
<keyword evidence="1" id="KW-0732">Signal</keyword>
<protein>
    <recommendedName>
        <fullName evidence="4">SH3 domain-containing protein</fullName>
    </recommendedName>
</protein>
<comment type="caution">
    <text evidence="2">The sequence shown here is derived from an EMBL/GenBank/DDBJ whole genome shotgun (WGS) entry which is preliminary data.</text>
</comment>
<evidence type="ECO:0000313" key="3">
    <source>
        <dbReference type="Proteomes" id="UP001524642"/>
    </source>
</evidence>
<sequence length="139" mass="15138">MKILIGAMAGSFLVSFSVMAVAQQPRPSMTVTGHLQGYVCMAPNLTHDQLMVFENLPPIYTEPRANAQQIGVASASVIVAAPMRVENGFAQVLHMDGRPGWMRADMLKPWTNANNPNTRCTPAMMSNGRPGFDYSRRAG</sequence>
<evidence type="ECO:0000256" key="1">
    <source>
        <dbReference type="SAM" id="SignalP"/>
    </source>
</evidence>
<gene>
    <name evidence="2" type="ORF">NRP21_19085</name>
</gene>
<evidence type="ECO:0008006" key="4">
    <source>
        <dbReference type="Google" id="ProtNLM"/>
    </source>
</evidence>
<feature type="signal peptide" evidence="1">
    <location>
        <begin position="1"/>
        <end position="20"/>
    </location>
</feature>